<reference evidence="2" key="1">
    <citation type="submission" date="2022-11" db="UniProtKB">
        <authorList>
            <consortium name="WormBaseParasite"/>
        </authorList>
    </citation>
    <scope>IDENTIFICATION</scope>
</reference>
<accession>A0AC34GA54</accession>
<dbReference type="WBParaSite" id="ES5_v2.g26631.t1">
    <property type="protein sequence ID" value="ES5_v2.g26631.t1"/>
    <property type="gene ID" value="ES5_v2.g26631"/>
</dbReference>
<organism evidence="1 2">
    <name type="scientific">Panagrolaimus sp. ES5</name>
    <dbReference type="NCBI Taxonomy" id="591445"/>
    <lineage>
        <taxon>Eukaryota</taxon>
        <taxon>Metazoa</taxon>
        <taxon>Ecdysozoa</taxon>
        <taxon>Nematoda</taxon>
        <taxon>Chromadorea</taxon>
        <taxon>Rhabditida</taxon>
        <taxon>Tylenchina</taxon>
        <taxon>Panagrolaimomorpha</taxon>
        <taxon>Panagrolaimoidea</taxon>
        <taxon>Panagrolaimidae</taxon>
        <taxon>Panagrolaimus</taxon>
    </lineage>
</organism>
<evidence type="ECO:0000313" key="1">
    <source>
        <dbReference type="Proteomes" id="UP000887579"/>
    </source>
</evidence>
<dbReference type="Proteomes" id="UP000887579">
    <property type="component" value="Unplaced"/>
</dbReference>
<evidence type="ECO:0000313" key="2">
    <source>
        <dbReference type="WBParaSite" id="ES5_v2.g26631.t1"/>
    </source>
</evidence>
<protein>
    <submittedName>
        <fullName evidence="2">LRAT domain-containing protein</fullName>
    </submittedName>
</protein>
<name>A0AC34GA54_9BILA</name>
<proteinExistence type="predicted"/>
<sequence length="233" mass="26442">SSDVLSKHGFSTLEKAQKHVQQKYANLADGLFEKHVSHRIRICPSDVYNNPDLYLKPGDHIQRRLDAFFPFANHEGVYLGERKVAHINTESSTATGITVLTEKRLADARVDSFETFGATKEVRIIVHCIRRQSRDDICETAIRITKGKLLEEENYGKGKYNLLLQNCQHFASYCVLGIEWMSDKKQLFEKVVATLAVTGIAISLVYAVATRNDKIEDKDKQKSIRASKSNRDK</sequence>